<keyword evidence="3" id="KW-0479">Metal-binding</keyword>
<dbReference type="Pfam" id="PF22794">
    <property type="entry name" value="jr-ZPR1"/>
    <property type="match status" value="2"/>
</dbReference>
<dbReference type="PANTHER" id="PTHR10876:SF0">
    <property type="entry name" value="ZINC FINGER PROTEIN ZPR1"/>
    <property type="match status" value="1"/>
</dbReference>
<dbReference type="Pfam" id="PF03367">
    <property type="entry name" value="Zn_ribbon_ZPR1"/>
    <property type="match status" value="2"/>
</dbReference>
<evidence type="ECO:0000256" key="7">
    <source>
        <dbReference type="ARBA" id="ARBA00023242"/>
    </source>
</evidence>
<dbReference type="InterPro" id="IPR004457">
    <property type="entry name" value="Znf_ZPR1"/>
</dbReference>
<evidence type="ECO:0000256" key="8">
    <source>
        <dbReference type="ARBA" id="ARBA00054139"/>
    </source>
</evidence>
<comment type="subcellular location">
    <subcellularLocation>
        <location evidence="1">Nucleus</location>
    </subcellularLocation>
</comment>
<reference evidence="11 12" key="1">
    <citation type="submission" date="2023-08" db="EMBL/GenBank/DDBJ databases">
        <title>Black Yeasts Isolated from many extreme environments.</title>
        <authorList>
            <person name="Coleine C."/>
            <person name="Stajich J.E."/>
            <person name="Selbmann L."/>
        </authorList>
    </citation>
    <scope>NUCLEOTIDE SEQUENCE [LARGE SCALE GENOMIC DNA]</scope>
    <source>
        <strain evidence="11 12">CCFEE 5910</strain>
    </source>
</reference>
<dbReference type="GO" id="GO:0008270">
    <property type="term" value="F:zinc ion binding"/>
    <property type="evidence" value="ECO:0007669"/>
    <property type="project" value="UniProtKB-KW"/>
</dbReference>
<keyword evidence="12" id="KW-1185">Reference proteome</keyword>
<evidence type="ECO:0000256" key="1">
    <source>
        <dbReference type="ARBA" id="ARBA00004123"/>
    </source>
</evidence>
<gene>
    <name evidence="11" type="primary">ZPR1</name>
    <name evidence="11" type="ORF">LTR05_005076</name>
</gene>
<organism evidence="11 12">
    <name type="scientific">Lithohypha guttulata</name>
    <dbReference type="NCBI Taxonomy" id="1690604"/>
    <lineage>
        <taxon>Eukaryota</taxon>
        <taxon>Fungi</taxon>
        <taxon>Dikarya</taxon>
        <taxon>Ascomycota</taxon>
        <taxon>Pezizomycotina</taxon>
        <taxon>Eurotiomycetes</taxon>
        <taxon>Chaetothyriomycetidae</taxon>
        <taxon>Chaetothyriales</taxon>
        <taxon>Trichomeriaceae</taxon>
        <taxon>Lithohypha</taxon>
    </lineage>
</organism>
<evidence type="ECO:0000256" key="6">
    <source>
        <dbReference type="ARBA" id="ARBA00022833"/>
    </source>
</evidence>
<dbReference type="SMART" id="SM00709">
    <property type="entry name" value="Zpr1"/>
    <property type="match status" value="2"/>
</dbReference>
<feature type="compositionally biased region" description="Basic and acidic residues" evidence="9">
    <location>
        <begin position="437"/>
        <end position="447"/>
    </location>
</feature>
<comment type="similarity">
    <text evidence="2">Belongs to the ZPR1 family.</text>
</comment>
<protein>
    <submittedName>
        <fullName evidence="11">Nucleolar zinc-finger protein</fullName>
    </submittedName>
</protein>
<evidence type="ECO:0000313" key="11">
    <source>
        <dbReference type="EMBL" id="KAK5085788.1"/>
    </source>
</evidence>
<dbReference type="RefSeq" id="XP_064756489.1">
    <property type="nucleotide sequence ID" value="XM_064897539.1"/>
</dbReference>
<accession>A0AAN7T0Q1</accession>
<dbReference type="InterPro" id="IPR042452">
    <property type="entry name" value="ZPR1_Znf1/2"/>
</dbReference>
<dbReference type="FunFam" id="2.20.25.420:FF:000002">
    <property type="entry name" value="Zinc finger protein ZPR1"/>
    <property type="match status" value="1"/>
</dbReference>
<feature type="domain" description="Zinc finger ZPR1-type" evidence="10">
    <location>
        <begin position="239"/>
        <end position="406"/>
    </location>
</feature>
<dbReference type="GO" id="GO:0005634">
    <property type="term" value="C:nucleus"/>
    <property type="evidence" value="ECO:0007669"/>
    <property type="project" value="UniProtKB-SubCell"/>
</dbReference>
<feature type="region of interest" description="Disordered" evidence="9">
    <location>
        <begin position="405"/>
        <end position="447"/>
    </location>
</feature>
<dbReference type="Gene3D" id="2.20.25.420">
    <property type="entry name" value="ZPR1, zinc finger domain"/>
    <property type="match status" value="2"/>
</dbReference>
<dbReference type="NCBIfam" id="TIGR00310">
    <property type="entry name" value="ZPR1_znf"/>
    <property type="match status" value="2"/>
</dbReference>
<keyword evidence="5 11" id="KW-0863">Zinc-finger</keyword>
<evidence type="ECO:0000256" key="9">
    <source>
        <dbReference type="SAM" id="MobiDB-lite"/>
    </source>
</evidence>
<dbReference type="PANTHER" id="PTHR10876">
    <property type="entry name" value="ZINC FINGER PROTEIN ZPR1"/>
    <property type="match status" value="1"/>
</dbReference>
<feature type="domain" description="Zinc finger ZPR1-type" evidence="10">
    <location>
        <begin position="27"/>
        <end position="184"/>
    </location>
</feature>
<evidence type="ECO:0000256" key="3">
    <source>
        <dbReference type="ARBA" id="ARBA00022723"/>
    </source>
</evidence>
<name>A0AAN7T0Q1_9EURO</name>
<evidence type="ECO:0000256" key="4">
    <source>
        <dbReference type="ARBA" id="ARBA00022737"/>
    </source>
</evidence>
<comment type="function">
    <text evidence="8">Acts as a protein folding chaperone for elongation factor 1-alpha.</text>
</comment>
<dbReference type="InterPro" id="IPR056180">
    <property type="entry name" value="ZPR1_jr_dom"/>
</dbReference>
<dbReference type="FunFam" id="2.20.25.420:FF:000001">
    <property type="entry name" value="Zinc finger protein ZPR1"/>
    <property type="match status" value="1"/>
</dbReference>
<evidence type="ECO:0000256" key="5">
    <source>
        <dbReference type="ARBA" id="ARBA00022771"/>
    </source>
</evidence>
<dbReference type="InterPro" id="IPR042451">
    <property type="entry name" value="ZPR1_A/B_dom"/>
</dbReference>
<evidence type="ECO:0000259" key="10">
    <source>
        <dbReference type="SMART" id="SM00709"/>
    </source>
</evidence>
<dbReference type="Gene3D" id="2.60.120.1040">
    <property type="entry name" value="ZPR1, A/B domain"/>
    <property type="match status" value="2"/>
</dbReference>
<dbReference type="AlphaFoldDB" id="A0AAN7T0Q1"/>
<sequence>METTDAMQKPEILRPEMNENGLYEIESLCMNCHDDGTTRILPIKIPYFKDILLESFSCDHCGFKNNTVKSAGEIQPKGSKYTFRIQTLEDFQRQVIRSDHGTFRIEDIDLEMPPAPGQYTTLESMFSKVVTDLQYDQPTRKEQTPETYQALEGIIAKLMTMLEGNSFPITVTLDDISGNSFITPSQDDKGDKYVRSDYPRTHEQNVQLGLAIEDGEENIERDPMAGVDIVDGEIYELPAECPACTKPCTVNMKKVNIPHFKEVIVMATVCEHCSYKTNEIKTGGAIPEKGKKITLKIENVVDLSRDILKSETCELHSADLGLEVQPGTLGGRFTTVEGLLTQVRDQLRGQIFDTEDGEGLQPGDSMASDTRQNWNRFFDKLDSALRAEFAFSITLIDPLANSFVQKNTDGDEQDPQITSEEYDRTAEEMEELGLNDMKTEGYHPDLP</sequence>
<evidence type="ECO:0000256" key="2">
    <source>
        <dbReference type="ARBA" id="ARBA00008354"/>
    </source>
</evidence>
<keyword evidence="4" id="KW-0677">Repeat</keyword>
<evidence type="ECO:0000313" key="12">
    <source>
        <dbReference type="Proteomes" id="UP001309876"/>
    </source>
</evidence>
<comment type="caution">
    <text evidence="11">The sequence shown here is derived from an EMBL/GenBank/DDBJ whole genome shotgun (WGS) entry which is preliminary data.</text>
</comment>
<proteinExistence type="inferred from homology"/>
<keyword evidence="7" id="KW-0539">Nucleus</keyword>
<dbReference type="EMBL" id="JAVRRJ010000004">
    <property type="protein sequence ID" value="KAK5085788.1"/>
    <property type="molecule type" value="Genomic_DNA"/>
</dbReference>
<keyword evidence="6" id="KW-0862">Zinc</keyword>
<dbReference type="FunFam" id="2.60.120.1040:FF:000001">
    <property type="entry name" value="Zinc finger protein ZPR1"/>
    <property type="match status" value="1"/>
</dbReference>
<dbReference type="Proteomes" id="UP001309876">
    <property type="component" value="Unassembled WGS sequence"/>
</dbReference>
<dbReference type="GeneID" id="90022860"/>
<dbReference type="InterPro" id="IPR040141">
    <property type="entry name" value="ZPR1"/>
</dbReference>